<reference evidence="4 5" key="1">
    <citation type="submission" date="2019-11" db="EMBL/GenBank/DDBJ databases">
        <title>Type strains purchased from KCTC, JCM and DSMZ.</title>
        <authorList>
            <person name="Lu H."/>
        </authorList>
    </citation>
    <scope>NUCLEOTIDE SEQUENCE [LARGE SCALE GENOMIC DNA]</scope>
    <source>
        <strain evidence="4 5">JCM 31587</strain>
    </source>
</reference>
<evidence type="ECO:0000313" key="4">
    <source>
        <dbReference type="EMBL" id="MTW10917.1"/>
    </source>
</evidence>
<dbReference type="PANTHER" id="PTHR30203:SF32">
    <property type="entry name" value="CATION EFFLUX SYSTEM PROTEIN CUSC"/>
    <property type="match status" value="1"/>
</dbReference>
<dbReference type="InterPro" id="IPR010131">
    <property type="entry name" value="MdtP/NodT-like"/>
</dbReference>
<dbReference type="NCBIfam" id="TIGR01845">
    <property type="entry name" value="outer_NodT"/>
    <property type="match status" value="1"/>
</dbReference>
<dbReference type="Pfam" id="PF02321">
    <property type="entry name" value="OEP"/>
    <property type="match status" value="2"/>
</dbReference>
<dbReference type="OrthoDB" id="9770517at2"/>
<dbReference type="GO" id="GO:0005886">
    <property type="term" value="C:plasma membrane"/>
    <property type="evidence" value="ECO:0007669"/>
    <property type="project" value="UniProtKB-SubCell"/>
</dbReference>
<feature type="chain" id="PRO_5027160527" evidence="2">
    <location>
        <begin position="18"/>
        <end position="472"/>
    </location>
</feature>
<keyword evidence="5" id="KW-1185">Reference proteome</keyword>
<dbReference type="RefSeq" id="WP_155453852.1">
    <property type="nucleotide sequence ID" value="NZ_WNKX01000006.1"/>
</dbReference>
<dbReference type="Proteomes" id="UP000472320">
    <property type="component" value="Unassembled WGS sequence"/>
</dbReference>
<dbReference type="Gene3D" id="2.20.200.10">
    <property type="entry name" value="Outer membrane efflux proteins (OEP)"/>
    <property type="match status" value="1"/>
</dbReference>
<keyword evidence="2" id="KW-0472">Membrane</keyword>
<dbReference type="Gene3D" id="1.20.1600.10">
    <property type="entry name" value="Outer membrane efflux proteins (OEP)"/>
    <property type="match status" value="1"/>
</dbReference>
<dbReference type="EMBL" id="WNKX01000006">
    <property type="protein sequence ID" value="MTW10917.1"/>
    <property type="molecule type" value="Genomic_DNA"/>
</dbReference>
<comment type="similarity">
    <text evidence="1 2">Belongs to the outer membrane factor (OMF) (TC 1.B.17) family.</text>
</comment>
<organism evidence="4 5">
    <name type="scientific">Massilia eburnea</name>
    <dbReference type="NCBI Taxonomy" id="1776165"/>
    <lineage>
        <taxon>Bacteria</taxon>
        <taxon>Pseudomonadati</taxon>
        <taxon>Pseudomonadota</taxon>
        <taxon>Betaproteobacteria</taxon>
        <taxon>Burkholderiales</taxon>
        <taxon>Oxalobacteraceae</taxon>
        <taxon>Telluria group</taxon>
        <taxon>Massilia</taxon>
    </lineage>
</organism>
<comment type="caution">
    <text evidence="4">The sequence shown here is derived from an EMBL/GenBank/DDBJ whole genome shotgun (WGS) entry which is preliminary data.</text>
</comment>
<keyword evidence="2" id="KW-0564">Palmitate</keyword>
<evidence type="ECO:0000256" key="1">
    <source>
        <dbReference type="ARBA" id="ARBA00007613"/>
    </source>
</evidence>
<proteinExistence type="inferred from homology"/>
<accession>A0A6L6QG92</accession>
<evidence type="ECO:0000256" key="2">
    <source>
        <dbReference type="RuleBase" id="RU362097"/>
    </source>
</evidence>
<keyword evidence="2" id="KW-1134">Transmembrane beta strand</keyword>
<dbReference type="AlphaFoldDB" id="A0A6L6QG92"/>
<sequence length="472" mass="50190">MNIKMIALAVSAAAVLAGCGTVGSDFKAPANVQEQGFRHAPQGAVSEAQLPAQWWTVFGDDTLNRLEHQALRDSPTVKAAAQRLFQAEAQLGLVRSSQLPSVTVSTGVSNSRTSANTSQGIALGHRSIHGNNYSVAAGFSYELDLFGRVRRSVESADAQALAASHDRDGVLLLLSSQIATSYWQLRGLDAEMAILRNALATRKETEDLVNARFNAGLSNELDTSRARIERANAEADLEEVQRQRNTLEHALAVLVGASPSSMQLEPATATELPAPPVIPAGLPANLLAHRPDLAASVQTLRATNANVGVAEGAFYPSISLTGNFGYASESLGDISKSGSRAFSFGPLALSLPIFDGGRNQSNLTIAKAKYEEAVANHEGKLLTALREVEDSLSDVQQRTQQGKVQATSREAATRAYDVARARYERGISTYLDVTDAQRSALAADRAAVQIETQRMLATVSFARALGGGWQAP</sequence>
<evidence type="ECO:0000313" key="5">
    <source>
        <dbReference type="Proteomes" id="UP000472320"/>
    </source>
</evidence>
<comment type="subcellular location">
    <subcellularLocation>
        <location evidence="2">Cell membrane</location>
        <topology evidence="2">Lipid-anchor</topology>
    </subcellularLocation>
</comment>
<keyword evidence="2" id="KW-0812">Transmembrane</keyword>
<keyword evidence="2" id="KW-0449">Lipoprotein</keyword>
<protein>
    <submittedName>
        <fullName evidence="4">Efflux transporter outer membrane subunit</fullName>
    </submittedName>
</protein>
<keyword evidence="2" id="KW-0732">Signal</keyword>
<feature type="signal peptide" evidence="2">
    <location>
        <begin position="1"/>
        <end position="17"/>
    </location>
</feature>
<dbReference type="GO" id="GO:0015562">
    <property type="term" value="F:efflux transmembrane transporter activity"/>
    <property type="evidence" value="ECO:0007669"/>
    <property type="project" value="InterPro"/>
</dbReference>
<dbReference type="PROSITE" id="PS51257">
    <property type="entry name" value="PROKAR_LIPOPROTEIN"/>
    <property type="match status" value="1"/>
</dbReference>
<evidence type="ECO:0000256" key="3">
    <source>
        <dbReference type="SAM" id="Coils"/>
    </source>
</evidence>
<dbReference type="InterPro" id="IPR003423">
    <property type="entry name" value="OMP_efflux"/>
</dbReference>
<dbReference type="PANTHER" id="PTHR30203">
    <property type="entry name" value="OUTER MEMBRANE CATION EFFLUX PROTEIN"/>
    <property type="match status" value="1"/>
</dbReference>
<keyword evidence="3" id="KW-0175">Coiled coil</keyword>
<feature type="coiled-coil region" evidence="3">
    <location>
        <begin position="214"/>
        <end position="250"/>
    </location>
</feature>
<dbReference type="SUPFAM" id="SSF56954">
    <property type="entry name" value="Outer membrane efflux proteins (OEP)"/>
    <property type="match status" value="1"/>
</dbReference>
<gene>
    <name evidence="4" type="ORF">GM658_09905</name>
</gene>
<name>A0A6L6QG92_9BURK</name>